<evidence type="ECO:0000259" key="11">
    <source>
        <dbReference type="PROSITE" id="PS51371"/>
    </source>
</evidence>
<evidence type="ECO:0000256" key="10">
    <source>
        <dbReference type="SAM" id="Phobius"/>
    </source>
</evidence>
<evidence type="ECO:0000256" key="5">
    <source>
        <dbReference type="ARBA" id="ARBA00022989"/>
    </source>
</evidence>
<evidence type="ECO:0000313" key="13">
    <source>
        <dbReference type="EMBL" id="KHK92207.1"/>
    </source>
</evidence>
<dbReference type="SMART" id="SM01091">
    <property type="entry name" value="CorC_HlyC"/>
    <property type="match status" value="1"/>
</dbReference>
<proteinExistence type="inferred from homology"/>
<feature type="domain" description="CBS" evidence="11">
    <location>
        <begin position="286"/>
        <end position="346"/>
    </location>
</feature>
<keyword evidence="14" id="KW-1185">Reference proteome</keyword>
<sequence length="450" mass="48335">MTPFPWTDLLIIAGLILLNGLFSMSELAIVSARSARLKVSADKGSGAARTALELAADPGKFLSTVQIGITLIGIVAGAYSGASLGEPVGQRLEMLGLSDSIASQAGFTLVIIATTYGSLVIGELVPKQLALRMAEPVAVLMARPMLWMARLMAPFVWLLDKSSGLILRLLSIRGGGQERLTAEELHMIFAEATRSGVIEEEERAMMTGVMRLADRPVRELMTPRNQIDWIDIDADEAGLRAKIDASPHSLLPVADEDSPDNVVGILRVKEVLAALVAGREVDIRAMMKKAEVIPDQLDSMDALRKLQMAEVAMAVVHDEYGHLEGLVTPSDVLAALAGSFVSHQDEGDEPMVVERENGSLLISGAMPADAMADRLQVTLPEDREFATVAGYVMAVLKKVPKEGDAFTEYGWRFEVVDMDGLRIDKVLVELVELSAESAESEDGDGVSGDS</sequence>
<dbReference type="InterPro" id="IPR002550">
    <property type="entry name" value="CNNM"/>
</dbReference>
<dbReference type="PROSITE" id="PS51846">
    <property type="entry name" value="CNNM"/>
    <property type="match status" value="1"/>
</dbReference>
<keyword evidence="4" id="KW-0677">Repeat</keyword>
<comment type="similarity">
    <text evidence="2">Belongs to the UPF0053 family. Hemolysin C subfamily.</text>
</comment>
<dbReference type="SUPFAM" id="SSF54631">
    <property type="entry name" value="CBS-domain pair"/>
    <property type="match status" value="1"/>
</dbReference>
<dbReference type="InterPro" id="IPR044751">
    <property type="entry name" value="Ion_transp-like_CBS"/>
</dbReference>
<dbReference type="STRING" id="1348853.LK12_04935"/>
<protein>
    <submittedName>
        <fullName evidence="13">DNA-binding protein</fullName>
    </submittedName>
</protein>
<evidence type="ECO:0000256" key="4">
    <source>
        <dbReference type="ARBA" id="ARBA00022737"/>
    </source>
</evidence>
<keyword evidence="3 9" id="KW-0812">Transmembrane</keyword>
<evidence type="ECO:0000259" key="12">
    <source>
        <dbReference type="PROSITE" id="PS51846"/>
    </source>
</evidence>
<dbReference type="CDD" id="cd04590">
    <property type="entry name" value="CBS_pair_CorC_HlyC_assoc"/>
    <property type="match status" value="1"/>
</dbReference>
<dbReference type="Pfam" id="PF01595">
    <property type="entry name" value="CNNM"/>
    <property type="match status" value="1"/>
</dbReference>
<comment type="subcellular location">
    <subcellularLocation>
        <location evidence="1">Membrane</location>
        <topology evidence="1">Multi-pass membrane protein</topology>
    </subcellularLocation>
</comment>
<evidence type="ECO:0000256" key="9">
    <source>
        <dbReference type="PROSITE-ProRule" id="PRU01193"/>
    </source>
</evidence>
<dbReference type="InterPro" id="IPR005170">
    <property type="entry name" value="Transptr-assoc_dom"/>
</dbReference>
<dbReference type="PANTHER" id="PTHR22777:SF17">
    <property type="entry name" value="UPF0053 PROTEIN SLL0260"/>
    <property type="match status" value="1"/>
</dbReference>
<dbReference type="Gene3D" id="3.30.465.10">
    <property type="match status" value="1"/>
</dbReference>
<dbReference type="InterPro" id="IPR046342">
    <property type="entry name" value="CBS_dom_sf"/>
</dbReference>
<dbReference type="Proteomes" id="UP000031057">
    <property type="component" value="Unassembled WGS sequence"/>
</dbReference>
<dbReference type="RefSeq" id="WP_039280437.1">
    <property type="nucleotide sequence ID" value="NZ_JTDI01000002.1"/>
</dbReference>
<gene>
    <name evidence="13" type="ORF">LK12_04935</name>
</gene>
<organism evidence="13 14">
    <name type="scientific">Novosphingobium malaysiense</name>
    <dbReference type="NCBI Taxonomy" id="1348853"/>
    <lineage>
        <taxon>Bacteria</taxon>
        <taxon>Pseudomonadati</taxon>
        <taxon>Pseudomonadota</taxon>
        <taxon>Alphaproteobacteria</taxon>
        <taxon>Sphingomonadales</taxon>
        <taxon>Sphingomonadaceae</taxon>
        <taxon>Novosphingobium</taxon>
    </lineage>
</organism>
<reference evidence="13 14" key="1">
    <citation type="submission" date="2014-10" db="EMBL/GenBank/DDBJ databases">
        <title>Genome sequence of Novosphingobium malaysiense MUSC 273(T).</title>
        <authorList>
            <person name="Lee L.-H."/>
        </authorList>
    </citation>
    <scope>NUCLEOTIDE SEQUENCE [LARGE SCALE GENOMIC DNA]</scope>
    <source>
        <strain evidence="13 14">MUSC 273</strain>
    </source>
</reference>
<dbReference type="PANTHER" id="PTHR22777">
    <property type="entry name" value="HEMOLYSIN-RELATED"/>
    <property type="match status" value="1"/>
</dbReference>
<comment type="caution">
    <text evidence="13">The sequence shown here is derived from an EMBL/GenBank/DDBJ whole genome shotgun (WGS) entry which is preliminary data.</text>
</comment>
<evidence type="ECO:0000256" key="2">
    <source>
        <dbReference type="ARBA" id="ARBA00006446"/>
    </source>
</evidence>
<evidence type="ECO:0000256" key="8">
    <source>
        <dbReference type="PROSITE-ProRule" id="PRU00703"/>
    </source>
</evidence>
<feature type="transmembrane region" description="Helical" evidence="10">
    <location>
        <begin position="61"/>
        <end position="81"/>
    </location>
</feature>
<keyword evidence="5 9" id="KW-1133">Transmembrane helix</keyword>
<name>A0A0B1ZSW4_9SPHN</name>
<feature type="domain" description="CNNM transmembrane" evidence="12">
    <location>
        <begin position="1"/>
        <end position="202"/>
    </location>
</feature>
<keyword evidence="6 8" id="KW-0129">CBS domain</keyword>
<evidence type="ECO:0000256" key="1">
    <source>
        <dbReference type="ARBA" id="ARBA00004141"/>
    </source>
</evidence>
<dbReference type="PROSITE" id="PS51371">
    <property type="entry name" value="CBS"/>
    <property type="match status" value="1"/>
</dbReference>
<dbReference type="GO" id="GO:0003677">
    <property type="term" value="F:DNA binding"/>
    <property type="evidence" value="ECO:0007669"/>
    <property type="project" value="UniProtKB-KW"/>
</dbReference>
<feature type="transmembrane region" description="Helical" evidence="10">
    <location>
        <begin position="101"/>
        <end position="125"/>
    </location>
</feature>
<dbReference type="Gene3D" id="3.10.580.10">
    <property type="entry name" value="CBS-domain"/>
    <property type="match status" value="1"/>
</dbReference>
<dbReference type="EMBL" id="JTDI01000002">
    <property type="protein sequence ID" value="KHK92207.1"/>
    <property type="molecule type" value="Genomic_DNA"/>
</dbReference>
<evidence type="ECO:0000256" key="6">
    <source>
        <dbReference type="ARBA" id="ARBA00023122"/>
    </source>
</evidence>
<dbReference type="SUPFAM" id="SSF56176">
    <property type="entry name" value="FAD-binding/transporter-associated domain-like"/>
    <property type="match status" value="1"/>
</dbReference>
<dbReference type="AlphaFoldDB" id="A0A0B1ZSW4"/>
<feature type="transmembrane region" description="Helical" evidence="10">
    <location>
        <begin position="6"/>
        <end position="30"/>
    </location>
</feature>
<dbReference type="InterPro" id="IPR016169">
    <property type="entry name" value="FAD-bd_PCMH_sub2"/>
</dbReference>
<keyword evidence="13" id="KW-0238">DNA-binding</keyword>
<keyword evidence="7 9" id="KW-0472">Membrane</keyword>
<dbReference type="Pfam" id="PF03471">
    <property type="entry name" value="CorC_HlyC"/>
    <property type="match status" value="1"/>
</dbReference>
<evidence type="ECO:0000313" key="14">
    <source>
        <dbReference type="Proteomes" id="UP000031057"/>
    </source>
</evidence>
<evidence type="ECO:0000256" key="7">
    <source>
        <dbReference type="ARBA" id="ARBA00023136"/>
    </source>
</evidence>
<feature type="transmembrane region" description="Helical" evidence="10">
    <location>
        <begin position="137"/>
        <end position="159"/>
    </location>
</feature>
<evidence type="ECO:0000256" key="3">
    <source>
        <dbReference type="ARBA" id="ARBA00022692"/>
    </source>
</evidence>
<accession>A0A0B1ZSW4</accession>
<dbReference type="InterPro" id="IPR000644">
    <property type="entry name" value="CBS_dom"/>
</dbReference>
<dbReference type="GO" id="GO:0005886">
    <property type="term" value="C:plasma membrane"/>
    <property type="evidence" value="ECO:0007669"/>
    <property type="project" value="TreeGrafter"/>
</dbReference>
<dbReference type="InterPro" id="IPR036318">
    <property type="entry name" value="FAD-bd_PCMH-like_sf"/>
</dbReference>
<dbReference type="OrthoDB" id="9805314at2"/>
<dbReference type="GO" id="GO:0050660">
    <property type="term" value="F:flavin adenine dinucleotide binding"/>
    <property type="evidence" value="ECO:0007669"/>
    <property type="project" value="InterPro"/>
</dbReference>
<dbReference type="Pfam" id="PF00571">
    <property type="entry name" value="CBS"/>
    <property type="match status" value="1"/>
</dbReference>